<dbReference type="Proteomes" id="UP000276133">
    <property type="component" value="Unassembled WGS sequence"/>
</dbReference>
<sequence>MSKKKNFLLPNSINKLNYWTKEEIVHLEKYQNTFSDFRKEFMTCGLNIDGNQSSKQTKQSELYFIYLFLFQLFDVVIVLKFEASFYNDLQKIINISKNT</sequence>
<feature type="transmembrane region" description="Helical" evidence="1">
    <location>
        <begin position="62"/>
        <end position="81"/>
    </location>
</feature>
<evidence type="ECO:0000313" key="2">
    <source>
        <dbReference type="EMBL" id="RNA04973.1"/>
    </source>
</evidence>
<keyword evidence="1" id="KW-0472">Membrane</keyword>
<evidence type="ECO:0000313" key="3">
    <source>
        <dbReference type="Proteomes" id="UP000276133"/>
    </source>
</evidence>
<gene>
    <name evidence="2" type="ORF">BpHYR1_047103</name>
</gene>
<keyword evidence="1" id="KW-0812">Transmembrane</keyword>
<reference evidence="2 3" key="1">
    <citation type="journal article" date="2018" name="Sci. Rep.">
        <title>Genomic signatures of local adaptation to the degree of environmental predictability in rotifers.</title>
        <authorList>
            <person name="Franch-Gras L."/>
            <person name="Hahn C."/>
            <person name="Garcia-Roger E.M."/>
            <person name="Carmona M.J."/>
            <person name="Serra M."/>
            <person name="Gomez A."/>
        </authorList>
    </citation>
    <scope>NUCLEOTIDE SEQUENCE [LARGE SCALE GENOMIC DNA]</scope>
    <source>
        <strain evidence="2">HYR1</strain>
    </source>
</reference>
<protein>
    <submittedName>
        <fullName evidence="2">Uncharacterized protein</fullName>
    </submittedName>
</protein>
<dbReference type="EMBL" id="REGN01007900">
    <property type="protein sequence ID" value="RNA04973.1"/>
    <property type="molecule type" value="Genomic_DNA"/>
</dbReference>
<keyword evidence="1" id="KW-1133">Transmembrane helix</keyword>
<name>A0A3M7Q0Y6_BRAPC</name>
<organism evidence="2 3">
    <name type="scientific">Brachionus plicatilis</name>
    <name type="common">Marine rotifer</name>
    <name type="synonym">Brachionus muelleri</name>
    <dbReference type="NCBI Taxonomy" id="10195"/>
    <lineage>
        <taxon>Eukaryota</taxon>
        <taxon>Metazoa</taxon>
        <taxon>Spiralia</taxon>
        <taxon>Gnathifera</taxon>
        <taxon>Rotifera</taxon>
        <taxon>Eurotatoria</taxon>
        <taxon>Monogononta</taxon>
        <taxon>Pseudotrocha</taxon>
        <taxon>Ploima</taxon>
        <taxon>Brachionidae</taxon>
        <taxon>Brachionus</taxon>
    </lineage>
</organism>
<accession>A0A3M7Q0Y6</accession>
<dbReference type="AlphaFoldDB" id="A0A3M7Q0Y6"/>
<evidence type="ECO:0000256" key="1">
    <source>
        <dbReference type="SAM" id="Phobius"/>
    </source>
</evidence>
<proteinExistence type="predicted"/>
<comment type="caution">
    <text evidence="2">The sequence shown here is derived from an EMBL/GenBank/DDBJ whole genome shotgun (WGS) entry which is preliminary data.</text>
</comment>
<keyword evidence="3" id="KW-1185">Reference proteome</keyword>